<name>A0ABQ8VTV1_9AGAR</name>
<feature type="compositionally biased region" description="Basic and acidic residues" evidence="1">
    <location>
        <begin position="131"/>
        <end position="145"/>
    </location>
</feature>
<proteinExistence type="predicted"/>
<comment type="caution">
    <text evidence="2">The sequence shown here is derived from an EMBL/GenBank/DDBJ whole genome shotgun (WGS) entry which is preliminary data.</text>
</comment>
<reference evidence="2" key="1">
    <citation type="submission" date="2022-08" db="EMBL/GenBank/DDBJ databases">
        <title>A Global Phylogenomic Analysis of the Shiitake Genus Lentinula.</title>
        <authorList>
            <consortium name="DOE Joint Genome Institute"/>
            <person name="Sierra-Patev S."/>
            <person name="Min B."/>
            <person name="Naranjo-Ortiz M."/>
            <person name="Looney B."/>
            <person name="Konkel Z."/>
            <person name="Slot J.C."/>
            <person name="Sakamoto Y."/>
            <person name="Steenwyk J.L."/>
            <person name="Rokas A."/>
            <person name="Carro J."/>
            <person name="Camarero S."/>
            <person name="Ferreira P."/>
            <person name="Molpeceres G."/>
            <person name="Ruiz-Duenas F.J."/>
            <person name="Serrano A."/>
            <person name="Henrissat B."/>
            <person name="Drula E."/>
            <person name="Hughes K.W."/>
            <person name="Mata J.L."/>
            <person name="Ishikawa N.K."/>
            <person name="Vargas-Isla R."/>
            <person name="Ushijima S."/>
            <person name="Smith C.A."/>
            <person name="Ahrendt S."/>
            <person name="Andreopoulos W."/>
            <person name="He G."/>
            <person name="Labutti K."/>
            <person name="Lipzen A."/>
            <person name="Ng V."/>
            <person name="Riley R."/>
            <person name="Sandor L."/>
            <person name="Barry K."/>
            <person name="Martinez A.T."/>
            <person name="Xiao Y."/>
            <person name="Gibbons J.G."/>
            <person name="Terashima K."/>
            <person name="Grigoriev I.V."/>
            <person name="Hibbett D.S."/>
        </authorList>
    </citation>
    <scope>NUCLEOTIDE SEQUENCE</scope>
    <source>
        <strain evidence="2">RHP3577 ss4</strain>
    </source>
</reference>
<organism evidence="2 3">
    <name type="scientific">Lentinula lateritia</name>
    <dbReference type="NCBI Taxonomy" id="40482"/>
    <lineage>
        <taxon>Eukaryota</taxon>
        <taxon>Fungi</taxon>
        <taxon>Dikarya</taxon>
        <taxon>Basidiomycota</taxon>
        <taxon>Agaricomycotina</taxon>
        <taxon>Agaricomycetes</taxon>
        <taxon>Agaricomycetidae</taxon>
        <taxon>Agaricales</taxon>
        <taxon>Marasmiineae</taxon>
        <taxon>Omphalotaceae</taxon>
        <taxon>Lentinula</taxon>
    </lineage>
</organism>
<protein>
    <submittedName>
        <fullName evidence="2">Uncharacterized protein</fullName>
    </submittedName>
</protein>
<evidence type="ECO:0000313" key="3">
    <source>
        <dbReference type="Proteomes" id="UP001150217"/>
    </source>
</evidence>
<evidence type="ECO:0000256" key="1">
    <source>
        <dbReference type="SAM" id="MobiDB-lite"/>
    </source>
</evidence>
<evidence type="ECO:0000313" key="2">
    <source>
        <dbReference type="EMBL" id="KAJ4499792.1"/>
    </source>
</evidence>
<feature type="compositionally biased region" description="Polar residues" evidence="1">
    <location>
        <begin position="160"/>
        <end position="179"/>
    </location>
</feature>
<dbReference type="EMBL" id="JANVFT010000009">
    <property type="protein sequence ID" value="KAJ4499792.1"/>
    <property type="molecule type" value="Genomic_DNA"/>
</dbReference>
<gene>
    <name evidence="2" type="ORF">C8R41DRAFT_915110</name>
</gene>
<sequence length="179" mass="20269">MLTGFEIPIIAAFTGKVVATFKFSPTSVLLDDTRNILNDERLTKLLTLLYELDPKLAFENNEFREEVEAMFNDLSLMKGGKYILIRHISARKAKSLAKEYKHMITKNTNDARIKQAQDVVTRQEAGGGKSEYAKERQRRDTETSTRHRGKHKAQMKEIVISNNSGIASEANHTSNQKGI</sequence>
<feature type="region of interest" description="Disordered" evidence="1">
    <location>
        <begin position="119"/>
        <end position="179"/>
    </location>
</feature>
<dbReference type="Proteomes" id="UP001150217">
    <property type="component" value="Unassembled WGS sequence"/>
</dbReference>
<keyword evidence="3" id="KW-1185">Reference proteome</keyword>
<accession>A0ABQ8VTV1</accession>